<name>A0A0F9MIJ2_9ZZZZ</name>
<evidence type="ECO:0000313" key="1">
    <source>
        <dbReference type="EMBL" id="KKN05664.1"/>
    </source>
</evidence>
<gene>
    <name evidence="1" type="ORF">LCGC14_1084970</name>
</gene>
<dbReference type="EMBL" id="LAZR01004776">
    <property type="protein sequence ID" value="KKN05664.1"/>
    <property type="molecule type" value="Genomic_DNA"/>
</dbReference>
<sequence>MTINKGTLIGTEPHPAVDSAADFIVSLSQNELYYWQSIFASCAIEHNRLAEVCYHTIERLLNKDPVSDRYLLGLAWTIKERCHP</sequence>
<proteinExistence type="predicted"/>
<organism evidence="1">
    <name type="scientific">marine sediment metagenome</name>
    <dbReference type="NCBI Taxonomy" id="412755"/>
    <lineage>
        <taxon>unclassified sequences</taxon>
        <taxon>metagenomes</taxon>
        <taxon>ecological metagenomes</taxon>
    </lineage>
</organism>
<comment type="caution">
    <text evidence="1">The sequence shown here is derived from an EMBL/GenBank/DDBJ whole genome shotgun (WGS) entry which is preliminary data.</text>
</comment>
<protein>
    <submittedName>
        <fullName evidence="1">Uncharacterized protein</fullName>
    </submittedName>
</protein>
<reference evidence="1" key="1">
    <citation type="journal article" date="2015" name="Nature">
        <title>Complex archaea that bridge the gap between prokaryotes and eukaryotes.</title>
        <authorList>
            <person name="Spang A."/>
            <person name="Saw J.H."/>
            <person name="Jorgensen S.L."/>
            <person name="Zaremba-Niedzwiedzka K."/>
            <person name="Martijn J."/>
            <person name="Lind A.E."/>
            <person name="van Eijk R."/>
            <person name="Schleper C."/>
            <person name="Guy L."/>
            <person name="Ettema T.J."/>
        </authorList>
    </citation>
    <scope>NUCLEOTIDE SEQUENCE</scope>
</reference>
<accession>A0A0F9MIJ2</accession>
<dbReference type="AlphaFoldDB" id="A0A0F9MIJ2"/>